<dbReference type="Gene3D" id="3.30.70.3250">
    <property type="entry name" value="Ribonuclease P, Pop5 subunit"/>
    <property type="match status" value="1"/>
</dbReference>
<dbReference type="SUPFAM" id="SSF160350">
    <property type="entry name" value="Rnp2-like"/>
    <property type="match status" value="1"/>
</dbReference>
<dbReference type="GO" id="GO:0001682">
    <property type="term" value="P:tRNA 5'-leader removal"/>
    <property type="evidence" value="ECO:0007669"/>
    <property type="project" value="InterPro"/>
</dbReference>
<dbReference type="GO" id="GO:0030677">
    <property type="term" value="C:ribonuclease P complex"/>
    <property type="evidence" value="ECO:0007669"/>
    <property type="project" value="InterPro"/>
</dbReference>
<keyword evidence="3 6" id="KW-0819">tRNA processing</keyword>
<proteinExistence type="evidence at transcript level"/>
<dbReference type="GO" id="GO:0006364">
    <property type="term" value="P:rRNA processing"/>
    <property type="evidence" value="ECO:0007669"/>
    <property type="project" value="UniProtKB-KW"/>
</dbReference>
<reference evidence="7" key="1">
    <citation type="journal article" date="2016" name="Mol. Ecol. Resour.">
        <title>Evaluation of the impact of RNA preservation methods of spiders for de novo transcriptome assembly.</title>
        <authorList>
            <person name="Kono N."/>
            <person name="Nakamura H."/>
            <person name="Ito Y."/>
            <person name="Tomita M."/>
            <person name="Arakawa K."/>
        </authorList>
    </citation>
    <scope>NUCLEOTIDE SEQUENCE</scope>
    <source>
        <tissue evidence="7">Whole body</tissue>
    </source>
</reference>
<dbReference type="PANTHER" id="PTHR48414:SF1">
    <property type="entry name" value="POP5 HOMOLOG, RIBONUCLEASE P_MRP SUBUNIT"/>
    <property type="match status" value="1"/>
</dbReference>
<organism evidence="7">
    <name type="scientific">Parasteatoda tepidariorum</name>
    <name type="common">Common house spider</name>
    <name type="synonym">Achaearanea tepidariorum</name>
    <dbReference type="NCBI Taxonomy" id="114398"/>
    <lineage>
        <taxon>Eukaryota</taxon>
        <taxon>Metazoa</taxon>
        <taxon>Ecdysozoa</taxon>
        <taxon>Arthropoda</taxon>
        <taxon>Chelicerata</taxon>
        <taxon>Arachnida</taxon>
        <taxon>Araneae</taxon>
        <taxon>Araneomorphae</taxon>
        <taxon>Entelegynae</taxon>
        <taxon>Araneoidea</taxon>
        <taxon>Theridiidae</taxon>
        <taxon>Parasteatoda</taxon>
    </lineage>
</organism>
<dbReference type="InterPro" id="IPR016819">
    <property type="entry name" value="RNase_P/MRP_POP5"/>
</dbReference>
<dbReference type="PIRSF" id="PIRSF023803">
    <property type="entry name" value="Ribonuclease_P_prd"/>
    <property type="match status" value="1"/>
</dbReference>
<dbReference type="GO" id="GO:0005730">
    <property type="term" value="C:nucleolus"/>
    <property type="evidence" value="ECO:0007669"/>
    <property type="project" value="UniProtKB-SubCell"/>
</dbReference>
<evidence type="ECO:0000313" key="7">
    <source>
        <dbReference type="EMBL" id="LAA08073.1"/>
    </source>
</evidence>
<dbReference type="PANTHER" id="PTHR48414">
    <property type="entry name" value="POP5 HOMOLOG, RIBONUCLEASE P_MRP SUBUNIT"/>
    <property type="match status" value="1"/>
</dbReference>
<evidence type="ECO:0000256" key="3">
    <source>
        <dbReference type="ARBA" id="ARBA00022694"/>
    </source>
</evidence>
<dbReference type="AlphaFoldDB" id="A0A2L2YIW8"/>
<comment type="subcellular location">
    <subcellularLocation>
        <location evidence="6">Nucleus</location>
        <location evidence="6">Nucleolus</location>
    </subcellularLocation>
</comment>
<dbReference type="InterPro" id="IPR002759">
    <property type="entry name" value="Pop5/Rpp14/Rnp2-like"/>
</dbReference>
<name>A0A2L2YIW8_PARTP</name>
<dbReference type="Pfam" id="PF01900">
    <property type="entry name" value="RNase_P_Rpp14"/>
    <property type="match status" value="1"/>
</dbReference>
<comment type="similarity">
    <text evidence="1 6">Belongs to the eukaryotic/archaeal RNase P protein component 2 family.</text>
</comment>
<evidence type="ECO:0000256" key="1">
    <source>
        <dbReference type="ARBA" id="ARBA00010800"/>
    </source>
</evidence>
<dbReference type="EMBL" id="IAAA01023143">
    <property type="protein sequence ID" value="LAA08073.1"/>
    <property type="molecule type" value="mRNA"/>
</dbReference>
<evidence type="ECO:0000256" key="6">
    <source>
        <dbReference type="PIRNR" id="PIRNR023803"/>
    </source>
</evidence>
<protein>
    <recommendedName>
        <fullName evidence="5 6">Ribonuclease P/MRP protein subunit POP5</fullName>
    </recommendedName>
</protein>
<evidence type="ECO:0000256" key="2">
    <source>
        <dbReference type="ARBA" id="ARBA00022552"/>
    </source>
</evidence>
<sequence>MVRVKYRYIVSELVTDKHQHLIKLPVKEKDIKNTVLDMVNEIHGDFGVSCILAGFSIKLFNPVTRIVIFRARRQHHNILSTALPLITAVGKMKLIMRTLKLSGTIRSASKFIIAYDNAKLIDMVHQLQIAPNMEKELKELLENCHHRLAKKKLDMH</sequence>
<keyword evidence="2" id="KW-0698">rRNA processing</keyword>
<evidence type="ECO:0000256" key="5">
    <source>
        <dbReference type="ARBA" id="ARBA00044198"/>
    </source>
</evidence>
<dbReference type="GO" id="GO:0033204">
    <property type="term" value="F:ribonuclease P RNA binding"/>
    <property type="evidence" value="ECO:0007669"/>
    <property type="project" value="InterPro"/>
</dbReference>
<evidence type="ECO:0000256" key="4">
    <source>
        <dbReference type="ARBA" id="ARBA00023242"/>
    </source>
</evidence>
<keyword evidence="4 6" id="KW-0539">Nucleus</keyword>
<comment type="function">
    <text evidence="6">Component of ribonuclease P, a protein complex that generates mature tRNA molecules by cleaving their 5'-ends.</text>
</comment>
<dbReference type="InterPro" id="IPR038085">
    <property type="entry name" value="Rnp2-like_sf"/>
</dbReference>
<accession>A0A2L2YIW8</accession>